<dbReference type="Gene3D" id="1.20.58.340">
    <property type="entry name" value="Magnesium transport protein CorA, transmembrane region"/>
    <property type="match status" value="1"/>
</dbReference>
<dbReference type="Proteomes" id="UP001166286">
    <property type="component" value="Unassembled WGS sequence"/>
</dbReference>
<feature type="transmembrane region" description="Helical" evidence="1">
    <location>
        <begin position="279"/>
        <end position="298"/>
    </location>
</feature>
<evidence type="ECO:0000256" key="1">
    <source>
        <dbReference type="SAM" id="Phobius"/>
    </source>
</evidence>
<evidence type="ECO:0000313" key="3">
    <source>
        <dbReference type="Proteomes" id="UP001166286"/>
    </source>
</evidence>
<gene>
    <name evidence="2" type="ORF">JMJ35_001096</name>
</gene>
<dbReference type="AlphaFoldDB" id="A0AA39V4Y3"/>
<dbReference type="EMBL" id="JAFEKC020000002">
    <property type="protein sequence ID" value="KAK0516493.1"/>
    <property type="molecule type" value="Genomic_DNA"/>
</dbReference>
<keyword evidence="1" id="KW-1133">Transmembrane helix</keyword>
<reference evidence="2" key="1">
    <citation type="submission" date="2023-03" db="EMBL/GenBank/DDBJ databases">
        <title>Complete genome of Cladonia borealis.</title>
        <authorList>
            <person name="Park H."/>
        </authorList>
    </citation>
    <scope>NUCLEOTIDE SEQUENCE</scope>
    <source>
        <strain evidence="2">ANT050790</strain>
    </source>
</reference>
<keyword evidence="3" id="KW-1185">Reference proteome</keyword>
<sequence>MKVDALFDPVNSPFEGLTYGKEKDVGALLNHAASWNRIHRNKNIDFLLLLDDEVWTAESSGIRKAFRRGDHQRQATNSGNGDLRLPCGSLEIINCSLEVLICQTLEVAKELPKDMYELNTYLHEIAVAKWEAYFDIYSASLRRFSTDLPRSSGAGGDLVTQHTKVYEEALHHIEWNMRVEALNSIIMDKDPMAKNFRFDNWKRLQRNCDATGKPIEFANRDRSSSELNVQEVMSKQETEDAQQSLNRLAYLAGIFLPFSIVAAIFSMGQDFAAGMPLFYVYWVISLPLSLGVIVTIYADTLRRLTPDQLNMKKSGRINAVRINARVNQNFADSEAGSHTNNDRPLGWSGAYATVFRGVLGFR</sequence>
<evidence type="ECO:0000313" key="2">
    <source>
        <dbReference type="EMBL" id="KAK0516493.1"/>
    </source>
</evidence>
<organism evidence="2 3">
    <name type="scientific">Cladonia borealis</name>
    <dbReference type="NCBI Taxonomy" id="184061"/>
    <lineage>
        <taxon>Eukaryota</taxon>
        <taxon>Fungi</taxon>
        <taxon>Dikarya</taxon>
        <taxon>Ascomycota</taxon>
        <taxon>Pezizomycotina</taxon>
        <taxon>Lecanoromycetes</taxon>
        <taxon>OSLEUM clade</taxon>
        <taxon>Lecanoromycetidae</taxon>
        <taxon>Lecanorales</taxon>
        <taxon>Lecanorineae</taxon>
        <taxon>Cladoniaceae</taxon>
        <taxon>Cladonia</taxon>
    </lineage>
</organism>
<comment type="caution">
    <text evidence="2">The sequence shown here is derived from an EMBL/GenBank/DDBJ whole genome shotgun (WGS) entry which is preliminary data.</text>
</comment>
<name>A0AA39V4Y3_9LECA</name>
<keyword evidence="1" id="KW-0812">Transmembrane</keyword>
<proteinExistence type="predicted"/>
<keyword evidence="1" id="KW-0472">Membrane</keyword>
<protein>
    <submittedName>
        <fullName evidence="2">Uncharacterized protein</fullName>
    </submittedName>
</protein>
<feature type="transmembrane region" description="Helical" evidence="1">
    <location>
        <begin position="248"/>
        <end position="267"/>
    </location>
</feature>
<accession>A0AA39V4Y3</accession>